<dbReference type="EMBL" id="PQFF01000189">
    <property type="protein sequence ID" value="RHZ76148.1"/>
    <property type="molecule type" value="Genomic_DNA"/>
</dbReference>
<proteinExistence type="predicted"/>
<keyword evidence="3" id="KW-1185">Reference proteome</keyword>
<keyword evidence="1" id="KW-0732">Signal</keyword>
<organism evidence="2 3">
    <name type="scientific">Diversispora epigaea</name>
    <dbReference type="NCBI Taxonomy" id="1348612"/>
    <lineage>
        <taxon>Eukaryota</taxon>
        <taxon>Fungi</taxon>
        <taxon>Fungi incertae sedis</taxon>
        <taxon>Mucoromycota</taxon>
        <taxon>Glomeromycotina</taxon>
        <taxon>Glomeromycetes</taxon>
        <taxon>Diversisporales</taxon>
        <taxon>Diversisporaceae</taxon>
        <taxon>Diversispora</taxon>
    </lineage>
</organism>
<dbReference type="OrthoDB" id="2305668at2759"/>
<evidence type="ECO:0000256" key="1">
    <source>
        <dbReference type="SAM" id="SignalP"/>
    </source>
</evidence>
<dbReference type="AlphaFoldDB" id="A0A397IPH5"/>
<name>A0A397IPH5_9GLOM</name>
<dbReference type="Proteomes" id="UP000266861">
    <property type="component" value="Unassembled WGS sequence"/>
</dbReference>
<accession>A0A397IPH5</accession>
<feature type="signal peptide" evidence="1">
    <location>
        <begin position="1"/>
        <end position="25"/>
    </location>
</feature>
<reference evidence="2 3" key="1">
    <citation type="submission" date="2018-08" db="EMBL/GenBank/DDBJ databases">
        <title>Genome and evolution of the arbuscular mycorrhizal fungus Diversispora epigaea (formerly Glomus versiforme) and its bacterial endosymbionts.</title>
        <authorList>
            <person name="Sun X."/>
            <person name="Fei Z."/>
            <person name="Harrison M."/>
        </authorList>
    </citation>
    <scope>NUCLEOTIDE SEQUENCE [LARGE SCALE GENOMIC DNA]</scope>
    <source>
        <strain evidence="2 3">IT104</strain>
    </source>
</reference>
<comment type="caution">
    <text evidence="2">The sequence shown here is derived from an EMBL/GenBank/DDBJ whole genome shotgun (WGS) entry which is preliminary data.</text>
</comment>
<feature type="chain" id="PRO_5017468322" evidence="1">
    <location>
        <begin position="26"/>
        <end position="148"/>
    </location>
</feature>
<sequence>MSYSNSKYIIVFLIVCLLVNTFVDSVAIPQELEERSDIFAKLCGGFKFVSPKAGTKIKNGNTIEFKWTKNKDVELYRVLDVELYTQKGLVQVLWSKGVNFTGTSCSAKVKVSVPSGTKLPATFLFKCWGSTKSGPQCTSVSGNFTITK</sequence>
<protein>
    <submittedName>
        <fullName evidence="2">Uncharacterized protein</fullName>
    </submittedName>
</protein>
<evidence type="ECO:0000313" key="3">
    <source>
        <dbReference type="Proteomes" id="UP000266861"/>
    </source>
</evidence>
<evidence type="ECO:0000313" key="2">
    <source>
        <dbReference type="EMBL" id="RHZ76148.1"/>
    </source>
</evidence>
<gene>
    <name evidence="2" type="ORF">Glove_202g79</name>
</gene>